<evidence type="ECO:0000256" key="2">
    <source>
        <dbReference type="SAM" id="Phobius"/>
    </source>
</evidence>
<name>A0AAW1VSV1_RUBAR</name>
<dbReference type="Proteomes" id="UP001457282">
    <property type="component" value="Unassembled WGS sequence"/>
</dbReference>
<feature type="compositionally biased region" description="Polar residues" evidence="1">
    <location>
        <begin position="55"/>
        <end position="64"/>
    </location>
</feature>
<protein>
    <submittedName>
        <fullName evidence="3">Uncharacterized protein</fullName>
    </submittedName>
</protein>
<organism evidence="3 4">
    <name type="scientific">Rubus argutus</name>
    <name type="common">Southern blackberry</name>
    <dbReference type="NCBI Taxonomy" id="59490"/>
    <lineage>
        <taxon>Eukaryota</taxon>
        <taxon>Viridiplantae</taxon>
        <taxon>Streptophyta</taxon>
        <taxon>Embryophyta</taxon>
        <taxon>Tracheophyta</taxon>
        <taxon>Spermatophyta</taxon>
        <taxon>Magnoliopsida</taxon>
        <taxon>eudicotyledons</taxon>
        <taxon>Gunneridae</taxon>
        <taxon>Pentapetalae</taxon>
        <taxon>rosids</taxon>
        <taxon>fabids</taxon>
        <taxon>Rosales</taxon>
        <taxon>Rosaceae</taxon>
        <taxon>Rosoideae</taxon>
        <taxon>Rosoideae incertae sedis</taxon>
        <taxon>Rubus</taxon>
    </lineage>
</organism>
<sequence>MSRTRVALEANGFTTFVVGAMFGALFSRHRNLHHYHHQEDESEYYYPYRPHQARNKTISTSSPGVKNPATAIAPNMEAKTSS</sequence>
<keyword evidence="4" id="KW-1185">Reference proteome</keyword>
<gene>
    <name evidence="3" type="ORF">M0R45_034775</name>
</gene>
<keyword evidence="2" id="KW-0812">Transmembrane</keyword>
<accession>A0AAW1VSV1</accession>
<reference evidence="3 4" key="1">
    <citation type="journal article" date="2023" name="G3 (Bethesda)">
        <title>A chromosome-length genome assembly and annotation of blackberry (Rubus argutus, cv. 'Hillquist').</title>
        <authorList>
            <person name="Bruna T."/>
            <person name="Aryal R."/>
            <person name="Dudchenko O."/>
            <person name="Sargent D.J."/>
            <person name="Mead D."/>
            <person name="Buti M."/>
            <person name="Cavallini A."/>
            <person name="Hytonen T."/>
            <person name="Andres J."/>
            <person name="Pham M."/>
            <person name="Weisz D."/>
            <person name="Mascagni F."/>
            <person name="Usai G."/>
            <person name="Natali L."/>
            <person name="Bassil N."/>
            <person name="Fernandez G.E."/>
            <person name="Lomsadze A."/>
            <person name="Armour M."/>
            <person name="Olukolu B."/>
            <person name="Poorten T."/>
            <person name="Britton C."/>
            <person name="Davik J."/>
            <person name="Ashrafi H."/>
            <person name="Aiden E.L."/>
            <person name="Borodovsky M."/>
            <person name="Worthington M."/>
        </authorList>
    </citation>
    <scope>NUCLEOTIDE SEQUENCE [LARGE SCALE GENOMIC DNA]</scope>
    <source>
        <strain evidence="3">PI 553951</strain>
    </source>
</reference>
<proteinExistence type="predicted"/>
<keyword evidence="2" id="KW-0472">Membrane</keyword>
<dbReference type="EMBL" id="JBEDUW010000007">
    <property type="protein sequence ID" value="KAK9910835.1"/>
    <property type="molecule type" value="Genomic_DNA"/>
</dbReference>
<comment type="caution">
    <text evidence="3">The sequence shown here is derived from an EMBL/GenBank/DDBJ whole genome shotgun (WGS) entry which is preliminary data.</text>
</comment>
<feature type="region of interest" description="Disordered" evidence="1">
    <location>
        <begin position="55"/>
        <end position="82"/>
    </location>
</feature>
<evidence type="ECO:0000313" key="4">
    <source>
        <dbReference type="Proteomes" id="UP001457282"/>
    </source>
</evidence>
<evidence type="ECO:0000256" key="1">
    <source>
        <dbReference type="SAM" id="MobiDB-lite"/>
    </source>
</evidence>
<keyword evidence="2" id="KW-1133">Transmembrane helix</keyword>
<dbReference type="AlphaFoldDB" id="A0AAW1VSV1"/>
<feature type="transmembrane region" description="Helical" evidence="2">
    <location>
        <begin position="6"/>
        <end position="26"/>
    </location>
</feature>
<evidence type="ECO:0000313" key="3">
    <source>
        <dbReference type="EMBL" id="KAK9910835.1"/>
    </source>
</evidence>